<evidence type="ECO:0000256" key="1">
    <source>
        <dbReference type="ARBA" id="ARBA00022475"/>
    </source>
</evidence>
<keyword evidence="3 7" id="KW-1133">Transmembrane helix</keyword>
<keyword evidence="5 7" id="KW-0456">Lyase</keyword>
<keyword evidence="1 7" id="KW-1003">Cell membrane</keyword>
<dbReference type="GO" id="GO:0071555">
    <property type="term" value="P:cell wall organization"/>
    <property type="evidence" value="ECO:0007669"/>
    <property type="project" value="UniProtKB-KW"/>
</dbReference>
<dbReference type="EC" id="4.2.2.29" evidence="7"/>
<dbReference type="AlphaFoldDB" id="A0A916S6W9"/>
<dbReference type="Proteomes" id="UP000646478">
    <property type="component" value="Unassembled WGS sequence"/>
</dbReference>
<evidence type="ECO:0000256" key="6">
    <source>
        <dbReference type="ARBA" id="ARBA00023316"/>
    </source>
</evidence>
<dbReference type="GO" id="GO:0005886">
    <property type="term" value="C:plasma membrane"/>
    <property type="evidence" value="ECO:0007669"/>
    <property type="project" value="UniProtKB-SubCell"/>
</dbReference>
<dbReference type="HAMAP" id="MF_02065">
    <property type="entry name" value="MltG"/>
    <property type="match status" value="1"/>
</dbReference>
<dbReference type="PANTHER" id="PTHR30518:SF2">
    <property type="entry name" value="ENDOLYTIC MUREIN TRANSGLYCOSYLASE"/>
    <property type="match status" value="1"/>
</dbReference>
<keyword evidence="6 7" id="KW-0961">Cell wall biogenesis/degradation</keyword>
<dbReference type="GO" id="GO:0008932">
    <property type="term" value="F:lytic endotransglycosylase activity"/>
    <property type="evidence" value="ECO:0007669"/>
    <property type="project" value="UniProtKB-UniRule"/>
</dbReference>
<dbReference type="CDD" id="cd08010">
    <property type="entry name" value="MltG_like"/>
    <property type="match status" value="1"/>
</dbReference>
<keyword evidence="7" id="KW-0997">Cell inner membrane</keyword>
<reference evidence="9" key="2">
    <citation type="submission" date="2020-09" db="EMBL/GenBank/DDBJ databases">
        <authorList>
            <person name="Sun Q."/>
            <person name="Zhou Y."/>
        </authorList>
    </citation>
    <scope>NUCLEOTIDE SEQUENCE</scope>
    <source>
        <strain evidence="9">CGMCC 1.15082</strain>
    </source>
</reference>
<organism evidence="9 10">
    <name type="scientific">Brucella endophytica</name>
    <dbReference type="NCBI Taxonomy" id="1963359"/>
    <lineage>
        <taxon>Bacteria</taxon>
        <taxon>Pseudomonadati</taxon>
        <taxon>Pseudomonadota</taxon>
        <taxon>Alphaproteobacteria</taxon>
        <taxon>Hyphomicrobiales</taxon>
        <taxon>Brucellaceae</taxon>
        <taxon>Brucella/Ochrobactrum group</taxon>
        <taxon>Brucella</taxon>
    </lineage>
</organism>
<sequence>MNSDAKPENEAPENQLPGEVTEQVSTGPADAAPAHKPIVPKSASEALRPEPGTPPPPPSRRSRHARSQIVVFANFMLSLLVLAAVGACALFYFGKQQFDGPGPSAVASTYLVKRGSGIVEIADGLERRGLISDARIFRYGVRAYGHEKDMKAGEYAIPANASMREIMEILRSGKTILVSLTIPEGLTVQQIFDRIASHEALSGDMPATLPPEGSLFADTLRFTRDTTRQEIVSKLQAEQKKLIDDIWATRSPDLPLKNVEEFVTLASIVEKETGIDAERPRVAAVFINRLRKGMRLQSDPTIIYGLFGGRGKPVDRPIFKSDIEKPTPYNTYIINGLPPTPVANPGRAALEAVANPIKTDDLYFVADGTGGHVFATTLKEHNENVRRWRSVEQQKKDEAAGDAGSAPGGEVAPEQEPVQGQ</sequence>
<evidence type="ECO:0000256" key="2">
    <source>
        <dbReference type="ARBA" id="ARBA00022692"/>
    </source>
</evidence>
<dbReference type="PANTHER" id="PTHR30518">
    <property type="entry name" value="ENDOLYTIC MUREIN TRANSGLYCOSYLASE"/>
    <property type="match status" value="1"/>
</dbReference>
<feature type="region of interest" description="Disordered" evidence="8">
    <location>
        <begin position="1"/>
        <end position="62"/>
    </location>
</feature>
<keyword evidence="4 7" id="KW-0472">Membrane</keyword>
<dbReference type="RefSeq" id="WP_188822402.1">
    <property type="nucleotide sequence ID" value="NZ_BMHH01000003.1"/>
</dbReference>
<dbReference type="InterPro" id="IPR003770">
    <property type="entry name" value="MLTG-like"/>
</dbReference>
<comment type="subcellular location">
    <subcellularLocation>
        <location evidence="7">Cell inner membrane</location>
        <topology evidence="7">Single-pass membrane protein</topology>
    </subcellularLocation>
</comment>
<feature type="region of interest" description="Disordered" evidence="8">
    <location>
        <begin position="385"/>
        <end position="421"/>
    </location>
</feature>
<keyword evidence="2 7" id="KW-0812">Transmembrane</keyword>
<dbReference type="GO" id="GO:0009252">
    <property type="term" value="P:peptidoglycan biosynthetic process"/>
    <property type="evidence" value="ECO:0007669"/>
    <property type="project" value="UniProtKB-UniRule"/>
</dbReference>
<feature type="transmembrane region" description="Helical" evidence="7">
    <location>
        <begin position="69"/>
        <end position="93"/>
    </location>
</feature>
<dbReference type="Gene3D" id="3.30.1490.480">
    <property type="entry name" value="Endolytic murein transglycosylase"/>
    <property type="match status" value="1"/>
</dbReference>
<feature type="compositionally biased region" description="Basic and acidic residues" evidence="8">
    <location>
        <begin position="385"/>
        <end position="399"/>
    </location>
</feature>
<accession>A0A916S6W9</accession>
<comment type="caution">
    <text evidence="9">The sequence shown here is derived from an EMBL/GenBank/DDBJ whole genome shotgun (WGS) entry which is preliminary data.</text>
</comment>
<dbReference type="EMBL" id="BMHH01000003">
    <property type="protein sequence ID" value="GGA85845.1"/>
    <property type="molecule type" value="Genomic_DNA"/>
</dbReference>
<dbReference type="NCBIfam" id="TIGR00247">
    <property type="entry name" value="endolytic transglycosylase MltG"/>
    <property type="match status" value="1"/>
</dbReference>
<comment type="catalytic activity">
    <reaction evidence="7">
        <text>a peptidoglycan chain = a peptidoglycan chain with N-acetyl-1,6-anhydromuramyl-[peptide] at the reducing end + a peptidoglycan chain with N-acetylglucosamine at the non-reducing end.</text>
        <dbReference type="EC" id="4.2.2.29"/>
    </reaction>
</comment>
<evidence type="ECO:0000313" key="9">
    <source>
        <dbReference type="EMBL" id="GGA85845.1"/>
    </source>
</evidence>
<protein>
    <recommendedName>
        <fullName evidence="7">Endolytic murein transglycosylase</fullName>
        <ecNumber evidence="7">4.2.2.29</ecNumber>
    </recommendedName>
    <alternativeName>
        <fullName evidence="7">Peptidoglycan lytic transglycosylase</fullName>
    </alternativeName>
    <alternativeName>
        <fullName evidence="7">Peptidoglycan polymerization terminase</fullName>
    </alternativeName>
</protein>
<proteinExistence type="inferred from homology"/>
<comment type="similarity">
    <text evidence="7">Belongs to the transglycosylase MltG family.</text>
</comment>
<feature type="site" description="Important for catalytic activity" evidence="7">
    <location>
        <position position="272"/>
    </location>
</feature>
<keyword evidence="10" id="KW-1185">Reference proteome</keyword>
<evidence type="ECO:0000256" key="4">
    <source>
        <dbReference type="ARBA" id="ARBA00023136"/>
    </source>
</evidence>
<comment type="function">
    <text evidence="7">Functions as a peptidoglycan terminase that cleaves nascent peptidoglycan strands endolytically to terminate their elongation.</text>
</comment>
<evidence type="ECO:0000256" key="8">
    <source>
        <dbReference type="SAM" id="MobiDB-lite"/>
    </source>
</evidence>
<evidence type="ECO:0000256" key="3">
    <source>
        <dbReference type="ARBA" id="ARBA00022989"/>
    </source>
</evidence>
<evidence type="ECO:0000256" key="7">
    <source>
        <dbReference type="HAMAP-Rule" id="MF_02065"/>
    </source>
</evidence>
<dbReference type="Pfam" id="PF02618">
    <property type="entry name" value="YceG"/>
    <property type="match status" value="1"/>
</dbReference>
<evidence type="ECO:0000256" key="5">
    <source>
        <dbReference type="ARBA" id="ARBA00023239"/>
    </source>
</evidence>
<name>A0A916S6W9_9HYPH</name>
<reference evidence="9" key="1">
    <citation type="journal article" date="2014" name="Int. J. Syst. Evol. Microbiol.">
        <title>Complete genome sequence of Corynebacterium casei LMG S-19264T (=DSM 44701T), isolated from a smear-ripened cheese.</title>
        <authorList>
            <consortium name="US DOE Joint Genome Institute (JGI-PGF)"/>
            <person name="Walter F."/>
            <person name="Albersmeier A."/>
            <person name="Kalinowski J."/>
            <person name="Ruckert C."/>
        </authorList>
    </citation>
    <scope>NUCLEOTIDE SEQUENCE</scope>
    <source>
        <strain evidence="9">CGMCC 1.15082</strain>
    </source>
</reference>
<evidence type="ECO:0000313" key="10">
    <source>
        <dbReference type="Proteomes" id="UP000646478"/>
    </source>
</evidence>
<dbReference type="Gene3D" id="3.30.160.60">
    <property type="entry name" value="Classic Zinc Finger"/>
    <property type="match status" value="1"/>
</dbReference>
<gene>
    <name evidence="7" type="primary">mltG</name>
    <name evidence="9" type="ORF">GCM10011491_11850</name>
</gene>